<accession>A0A5K7SGE5</accession>
<evidence type="ECO:0000313" key="3">
    <source>
        <dbReference type="Proteomes" id="UP001193389"/>
    </source>
</evidence>
<keyword evidence="1" id="KW-0812">Transmembrane</keyword>
<gene>
    <name evidence="2" type="ORF">AQPE_4842</name>
</gene>
<name>A0A5K7SGE5_9BACT</name>
<protein>
    <recommendedName>
        <fullName evidence="4">DUF748 domain-containing protein</fullName>
    </recommendedName>
</protein>
<keyword evidence="3" id="KW-1185">Reference proteome</keyword>
<reference evidence="2" key="1">
    <citation type="journal article" date="2020" name="Int. J. Syst. Evol. Microbiol.">
        <title>Aquipluma nitroreducens gen. nov. sp. nov., a novel facultatively anaerobic bacterium isolated from a freshwater lake.</title>
        <authorList>
            <person name="Watanabe M."/>
            <person name="Kojima H."/>
            <person name="Fukui M."/>
        </authorList>
    </citation>
    <scope>NUCLEOTIDE SEQUENCE</scope>
    <source>
        <strain evidence="2">MeG22</strain>
    </source>
</reference>
<keyword evidence="1" id="KW-0472">Membrane</keyword>
<evidence type="ECO:0000313" key="2">
    <source>
        <dbReference type="EMBL" id="BBE20648.1"/>
    </source>
</evidence>
<proteinExistence type="predicted"/>
<feature type="transmembrane region" description="Helical" evidence="1">
    <location>
        <begin position="12"/>
        <end position="34"/>
    </location>
</feature>
<evidence type="ECO:0008006" key="4">
    <source>
        <dbReference type="Google" id="ProtNLM"/>
    </source>
</evidence>
<dbReference type="KEGG" id="anf:AQPE_4842"/>
<organism evidence="2 3">
    <name type="scientific">Aquipluma nitroreducens</name>
    <dbReference type="NCBI Taxonomy" id="2010828"/>
    <lineage>
        <taxon>Bacteria</taxon>
        <taxon>Pseudomonadati</taxon>
        <taxon>Bacteroidota</taxon>
        <taxon>Bacteroidia</taxon>
        <taxon>Marinilabiliales</taxon>
        <taxon>Prolixibacteraceae</taxon>
        <taxon>Aquipluma</taxon>
    </lineage>
</organism>
<dbReference type="RefSeq" id="WP_318348773.1">
    <property type="nucleotide sequence ID" value="NZ_AP018694.1"/>
</dbReference>
<sequence length="1433" mass="165026">MKPVRKKILKIPAIILSGLILIALVGFAVLYFGAQNYLNKNLSELVAKKSKGKYELTFENLQINFVHWGIEIDQISFHPSDSILRTVDQSDIKKQFYSFSSPNISINGIKLIRLIFHKKLEIKEILISQPELKIHGKQSLAEDQKDNLNAILQELRPLVTKTFRSIKIDKIELANASYDFYNLLGETKKLSNAENITIGILNFYTDSMLLPDPAKLFSADDIYLRMQKYQNKLADSIHAISAESITYSLKRSFIEAKNIELKPVNQQISAKSKYYFFVPYAKLTTTHINEFYRNNAIPIDSLILTDAQIKYWPGQKQATTNLEPIEEFNLNDLIKDEFSGITIQDFKLKNAQIKLFRSQTDSTNQQELKNITLNLNDFRLDSVSQTDTSRVFYAKNIHFLASEYELTLGDNIHRVKVGNLAFSTKENSVQVKKIQIYPLNEKNRAQKNTIEAECDSVKLDQFNFKKAFHQKRFTFQRINIFNPEVKLIQNEASTENEEPNNPSFIYKLISRYINGIYANQVSVQKGKLQLVNKTGVIQTGNIESEIKLRLSGFALDEKSVERTDRLFYADQIDLDFNNYQMHLADQLHKLTIENLTISTRKKLAKLQNLHLFPVSKENMEALLKQYSRSELYEFTIPELSLTNADFHNAFFNKKLSVDTLSISSPKIYYENFELLKQEKPNADFEDLFRLISNYLDDIHINIVDIPDGTVQLINHSKKDKTITLDNYFRLKLENMQINESQFNQKKLLFSEFVEFSVRDHLIHLSDNVHVLKAGEVGFSTRRGEVFVLNAKLYPETNSKDFSTIPWNIQLAIPEIRITGIDMEKFYFDHQIDADNLMIASPEIKLYKKRNKTDPKNLKEIEFPLPKEIESIAIRKFTLSDGSLKVFSEIGTKPYLMVQSDIKMGAQNILIQKNANVGKPEFKSGQYTGNLIQFKFTPKDKNQQFSIDELTFSTSDHQILAKNLVVKPKVKNNKLDQFELQIPTLSMNGFDMDKAYKNDQYFFESIVIDKPSFQLFNNAKDSIRFNPFKVNLYPHFESFADVFSSKSMNVNDVNITVLKNGQKKIQEQVSLNLIKVRIDNKPSQGFMHSSDFSFKIPNLKKQTKLYHYTIGETSYSSAGNRVTAKDIRIIPNFSKESHQKQVGFQSDYFSGKVDSVSISQPNIRRWFDQEELAGKYLSINGLNLDIFRDKQMPFDESRRPKMLQEMIKSMKIPVSVDSLILANARVIYSEKTASGDLEGKIGFSKIHMRLMPFTNIKAANGVIPDFKLDGTATIQDSCELKVSMNYLMNNPENLFKVKGSLSQFHMRIINPVLEPLALVSIRSGKVNRFDFDFSANQTSSNGQLFFGYDDLKISVLEMKDGNTKESKFASFLANSLLLRSKNPRGKELLPDEIAFTRDQKRSVLNYWWKSIFSGIRNTLGIKENKQNETQQPDH</sequence>
<dbReference type="Proteomes" id="UP001193389">
    <property type="component" value="Chromosome"/>
</dbReference>
<keyword evidence="1" id="KW-1133">Transmembrane helix</keyword>
<dbReference type="EMBL" id="AP018694">
    <property type="protein sequence ID" value="BBE20648.1"/>
    <property type="molecule type" value="Genomic_DNA"/>
</dbReference>
<evidence type="ECO:0000256" key="1">
    <source>
        <dbReference type="SAM" id="Phobius"/>
    </source>
</evidence>